<accession>A0AAW7IU18</accession>
<evidence type="ECO:0000313" key="3">
    <source>
        <dbReference type="Proteomes" id="UP001234602"/>
    </source>
</evidence>
<reference evidence="2" key="1">
    <citation type="submission" date="2023-06" db="EMBL/GenBank/DDBJ databases">
        <title>Comparative genomics of Bacillaceae isolates and their secondary metabolite potential.</title>
        <authorList>
            <person name="Song L."/>
            <person name="Nielsen L.J."/>
            <person name="Mohite O."/>
            <person name="Xu X."/>
            <person name="Weber T."/>
            <person name="Kovacs A.T."/>
        </authorList>
    </citation>
    <scope>NUCLEOTIDE SEQUENCE</scope>
    <source>
        <strain evidence="2">D8_B_37</strain>
    </source>
</reference>
<evidence type="ECO:0000259" key="1">
    <source>
        <dbReference type="PROSITE" id="PS51500"/>
    </source>
</evidence>
<dbReference type="InterPro" id="IPR010981">
    <property type="entry name" value="SinR/SinI_dimer_dom"/>
</dbReference>
<proteinExistence type="predicted"/>
<evidence type="ECO:0000313" key="2">
    <source>
        <dbReference type="EMBL" id="MDM5453612.1"/>
    </source>
</evidence>
<dbReference type="Proteomes" id="UP001234602">
    <property type="component" value="Unassembled WGS sequence"/>
</dbReference>
<name>A0AAW7IU18_9BACI</name>
<dbReference type="GO" id="GO:0006355">
    <property type="term" value="P:regulation of DNA-templated transcription"/>
    <property type="evidence" value="ECO:0007669"/>
    <property type="project" value="InterPro"/>
</dbReference>
<dbReference type="PROSITE" id="PS51500">
    <property type="entry name" value="SIN"/>
    <property type="match status" value="1"/>
</dbReference>
<protein>
    <recommendedName>
        <fullName evidence="1">Sin domain-containing protein</fullName>
    </recommendedName>
</protein>
<dbReference type="EMBL" id="JAUCEY010000008">
    <property type="protein sequence ID" value="MDM5453612.1"/>
    <property type="molecule type" value="Genomic_DNA"/>
</dbReference>
<gene>
    <name evidence="2" type="ORF">QUF89_15720</name>
</gene>
<organism evidence="2 3">
    <name type="scientific">Peribacillus simplex</name>
    <dbReference type="NCBI Taxonomy" id="1478"/>
    <lineage>
        <taxon>Bacteria</taxon>
        <taxon>Bacillati</taxon>
        <taxon>Bacillota</taxon>
        <taxon>Bacilli</taxon>
        <taxon>Bacillales</taxon>
        <taxon>Bacillaceae</taxon>
        <taxon>Peribacillus</taxon>
    </lineage>
</organism>
<sequence>MKKSNRELKGKLQIDLKVDFDDYQIAKSLYEQSELLHEESQGDQEKEGESGVRKIPGGYPLILIGMLSMEANDTVEELDTEWIELIQMVINLEIPIQEIKNFVSDYKRHKLIKKGTASPKNDKLSL</sequence>
<dbReference type="AlphaFoldDB" id="A0AAW7IU18"/>
<dbReference type="GO" id="GO:0046983">
    <property type="term" value="F:protein dimerization activity"/>
    <property type="evidence" value="ECO:0007669"/>
    <property type="project" value="InterPro"/>
</dbReference>
<comment type="caution">
    <text evidence="2">The sequence shown here is derived from an EMBL/GenBank/DDBJ whole genome shotgun (WGS) entry which is preliminary data.</text>
</comment>
<dbReference type="RefSeq" id="WP_289320357.1">
    <property type="nucleotide sequence ID" value="NZ_JAUCEY010000008.1"/>
</dbReference>
<feature type="domain" description="Sin" evidence="1">
    <location>
        <begin position="69"/>
        <end position="107"/>
    </location>
</feature>